<keyword evidence="2" id="KW-1185">Reference proteome</keyword>
<protein>
    <submittedName>
        <fullName evidence="1">Uncharacterized protein</fullName>
    </submittedName>
</protein>
<dbReference type="Proteomes" id="UP001153365">
    <property type="component" value="Unassembled WGS sequence"/>
</dbReference>
<reference evidence="1" key="1">
    <citation type="submission" date="2022-06" db="EMBL/GenBank/DDBJ databases">
        <authorList>
            <consortium name="SYNGENTA / RWTH Aachen University"/>
        </authorList>
    </citation>
    <scope>NUCLEOTIDE SEQUENCE</scope>
</reference>
<comment type="caution">
    <text evidence="1">The sequence shown here is derived from an EMBL/GenBank/DDBJ whole genome shotgun (WGS) entry which is preliminary data.</text>
</comment>
<gene>
    <name evidence="1" type="ORF">PPACK8108_LOCUS1265</name>
</gene>
<sequence>MALQSQLKQILKPSKTDADTKILAAVQEHVLYLKKIFGTKGDPELTQVIVKLKTELDQQKEAVNVSSLCLFNAGLTIFAVEYSWLQCFIPRLLIFDHLGHFR</sequence>
<dbReference type="AlphaFoldDB" id="A0AAV0AHT3"/>
<accession>A0AAV0AHT3</accession>
<proteinExistence type="predicted"/>
<evidence type="ECO:0000313" key="1">
    <source>
        <dbReference type="EMBL" id="CAH7666899.1"/>
    </source>
</evidence>
<dbReference type="EMBL" id="CALTRL010000174">
    <property type="protein sequence ID" value="CAH7666899.1"/>
    <property type="molecule type" value="Genomic_DNA"/>
</dbReference>
<name>A0AAV0AHT3_PHAPC</name>
<evidence type="ECO:0000313" key="2">
    <source>
        <dbReference type="Proteomes" id="UP001153365"/>
    </source>
</evidence>
<organism evidence="1 2">
    <name type="scientific">Phakopsora pachyrhizi</name>
    <name type="common">Asian soybean rust disease fungus</name>
    <dbReference type="NCBI Taxonomy" id="170000"/>
    <lineage>
        <taxon>Eukaryota</taxon>
        <taxon>Fungi</taxon>
        <taxon>Dikarya</taxon>
        <taxon>Basidiomycota</taxon>
        <taxon>Pucciniomycotina</taxon>
        <taxon>Pucciniomycetes</taxon>
        <taxon>Pucciniales</taxon>
        <taxon>Phakopsoraceae</taxon>
        <taxon>Phakopsora</taxon>
    </lineage>
</organism>